<dbReference type="Proteomes" id="UP000552097">
    <property type="component" value="Unassembled WGS sequence"/>
</dbReference>
<organism evidence="3 4">
    <name type="scientific">Saccharothrix ecbatanensis</name>
    <dbReference type="NCBI Taxonomy" id="1105145"/>
    <lineage>
        <taxon>Bacteria</taxon>
        <taxon>Bacillati</taxon>
        <taxon>Actinomycetota</taxon>
        <taxon>Actinomycetes</taxon>
        <taxon>Pseudonocardiales</taxon>
        <taxon>Pseudonocardiaceae</taxon>
        <taxon>Saccharothrix</taxon>
    </lineage>
</organism>
<gene>
    <name evidence="3" type="ORF">F4560_002770</name>
</gene>
<dbReference type="RefSeq" id="WP_184920079.1">
    <property type="nucleotide sequence ID" value="NZ_JACHMO010000001.1"/>
</dbReference>
<evidence type="ECO:0000313" key="3">
    <source>
        <dbReference type="EMBL" id="MBB5803002.1"/>
    </source>
</evidence>
<dbReference type="AlphaFoldDB" id="A0A7W9HIL4"/>
<dbReference type="GO" id="GO:0016740">
    <property type="term" value="F:transferase activity"/>
    <property type="evidence" value="ECO:0007669"/>
    <property type="project" value="InterPro"/>
</dbReference>
<dbReference type="InterPro" id="IPR005509">
    <property type="entry name" value="AfsA_hotdog_dom"/>
</dbReference>
<feature type="domain" description="A-factor biosynthesis hotdog" evidence="2">
    <location>
        <begin position="32"/>
        <end position="160"/>
    </location>
</feature>
<feature type="domain" description="A-factor biosynthesis hotdog" evidence="2">
    <location>
        <begin position="202"/>
        <end position="299"/>
    </location>
</feature>
<name>A0A7W9HIL4_9PSEU</name>
<dbReference type="InterPro" id="IPR047757">
    <property type="entry name" value="AfsA-like"/>
</dbReference>
<comment type="caution">
    <text evidence="3">The sequence shown here is derived from an EMBL/GenBank/DDBJ whole genome shotgun (WGS) entry which is preliminary data.</text>
</comment>
<feature type="compositionally biased region" description="Low complexity" evidence="1">
    <location>
        <begin position="191"/>
        <end position="202"/>
    </location>
</feature>
<dbReference type="Pfam" id="PF03756">
    <property type="entry name" value="AfsA"/>
    <property type="match status" value="2"/>
</dbReference>
<evidence type="ECO:0000313" key="4">
    <source>
        <dbReference type="Proteomes" id="UP000552097"/>
    </source>
</evidence>
<reference evidence="3 4" key="1">
    <citation type="submission" date="2020-08" db="EMBL/GenBank/DDBJ databases">
        <title>Sequencing the genomes of 1000 actinobacteria strains.</title>
        <authorList>
            <person name="Klenk H.-P."/>
        </authorList>
    </citation>
    <scope>NUCLEOTIDE SEQUENCE [LARGE SCALE GENOMIC DNA]</scope>
    <source>
        <strain evidence="3 4">DSM 45486</strain>
    </source>
</reference>
<dbReference type="NCBIfam" id="NF041195">
    <property type="entry name" value="ScbA_BarX_GamBu"/>
    <property type="match status" value="1"/>
</dbReference>
<protein>
    <recommendedName>
        <fullName evidence="2">A-factor biosynthesis hotdog domain-containing protein</fullName>
    </recommendedName>
</protein>
<feature type="region of interest" description="Disordered" evidence="1">
    <location>
        <begin position="184"/>
        <end position="205"/>
    </location>
</feature>
<sequence length="330" mass="35465">MNHQPPAAAPRAEFREMAGDGLAFDRTVHKELVHRRSVHEVLLTDSARTSPDDFAVAAQLSRGHRLFGDRATAFHDPLMVLEAARQATVLVAHRYCDVAADRAFIANTMACEVTDLDALRDHGDPADAVIVMRTADRRMRSGELTGMTFAIDVTVDGARAMSMAGALMFMPRADYRDLRALRRAGKPTGGASTPASPLSASAVGRRDQRNVVIGPSGPDGTDADEARFAVVVDQRHPSLFDHELDHLPAIHLIEVFRQGAIAAAGLRGASPHELVLTRCDTTFTDFAELDAPVTCVVSLPPRDGGPWVARVGLEQSGGRIAEATVDLTPV</sequence>
<dbReference type="EMBL" id="JACHMO010000001">
    <property type="protein sequence ID" value="MBB5803002.1"/>
    <property type="molecule type" value="Genomic_DNA"/>
</dbReference>
<accession>A0A7W9HIL4</accession>
<keyword evidence="4" id="KW-1185">Reference proteome</keyword>
<evidence type="ECO:0000259" key="2">
    <source>
        <dbReference type="Pfam" id="PF03756"/>
    </source>
</evidence>
<proteinExistence type="predicted"/>
<evidence type="ECO:0000256" key="1">
    <source>
        <dbReference type="SAM" id="MobiDB-lite"/>
    </source>
</evidence>